<proteinExistence type="predicted"/>
<evidence type="ECO:0000313" key="2">
    <source>
        <dbReference type="EMBL" id="KJA27227.1"/>
    </source>
</evidence>
<feature type="compositionally biased region" description="Acidic residues" evidence="1">
    <location>
        <begin position="563"/>
        <end position="573"/>
    </location>
</feature>
<dbReference type="OMA" id="TTHETNG"/>
<dbReference type="OrthoDB" id="3215314at2759"/>
<feature type="compositionally biased region" description="Basic and acidic residues" evidence="1">
    <location>
        <begin position="603"/>
        <end position="621"/>
    </location>
</feature>
<reference evidence="3" key="1">
    <citation type="submission" date="2014-04" db="EMBL/GenBank/DDBJ databases">
        <title>Evolutionary Origins and Diversification of the Mycorrhizal Mutualists.</title>
        <authorList>
            <consortium name="DOE Joint Genome Institute"/>
            <consortium name="Mycorrhizal Genomics Consortium"/>
            <person name="Kohler A."/>
            <person name="Kuo A."/>
            <person name="Nagy L.G."/>
            <person name="Floudas D."/>
            <person name="Copeland A."/>
            <person name="Barry K.W."/>
            <person name="Cichocki N."/>
            <person name="Veneault-Fourrey C."/>
            <person name="LaButti K."/>
            <person name="Lindquist E.A."/>
            <person name="Lipzen A."/>
            <person name="Lundell T."/>
            <person name="Morin E."/>
            <person name="Murat C."/>
            <person name="Riley R."/>
            <person name="Ohm R."/>
            <person name="Sun H."/>
            <person name="Tunlid A."/>
            <person name="Henrissat B."/>
            <person name="Grigoriev I.V."/>
            <person name="Hibbett D.S."/>
            <person name="Martin F."/>
        </authorList>
    </citation>
    <scope>NUCLEOTIDE SEQUENCE [LARGE SCALE GENOMIC DNA]</scope>
    <source>
        <strain evidence="3">FD-334 SS-4</strain>
    </source>
</reference>
<dbReference type="EMBL" id="KN817525">
    <property type="protein sequence ID" value="KJA27227.1"/>
    <property type="molecule type" value="Genomic_DNA"/>
</dbReference>
<dbReference type="AlphaFoldDB" id="A0A0D2LHY7"/>
<evidence type="ECO:0000313" key="3">
    <source>
        <dbReference type="Proteomes" id="UP000054270"/>
    </source>
</evidence>
<feature type="region of interest" description="Disordered" evidence="1">
    <location>
        <begin position="143"/>
        <end position="206"/>
    </location>
</feature>
<feature type="compositionally biased region" description="Basic and acidic residues" evidence="1">
    <location>
        <begin position="488"/>
        <end position="498"/>
    </location>
</feature>
<dbReference type="Proteomes" id="UP000054270">
    <property type="component" value="Unassembled WGS sequence"/>
</dbReference>
<organism evidence="2 3">
    <name type="scientific">Hypholoma sublateritium (strain FD-334 SS-4)</name>
    <dbReference type="NCBI Taxonomy" id="945553"/>
    <lineage>
        <taxon>Eukaryota</taxon>
        <taxon>Fungi</taxon>
        <taxon>Dikarya</taxon>
        <taxon>Basidiomycota</taxon>
        <taxon>Agaricomycotina</taxon>
        <taxon>Agaricomycetes</taxon>
        <taxon>Agaricomycetidae</taxon>
        <taxon>Agaricales</taxon>
        <taxon>Agaricineae</taxon>
        <taxon>Strophariaceae</taxon>
        <taxon>Hypholoma</taxon>
    </lineage>
</organism>
<feature type="region of interest" description="Disordered" evidence="1">
    <location>
        <begin position="252"/>
        <end position="283"/>
    </location>
</feature>
<feature type="region of interest" description="Disordered" evidence="1">
    <location>
        <begin position="295"/>
        <end position="319"/>
    </location>
</feature>
<feature type="compositionally biased region" description="Low complexity" evidence="1">
    <location>
        <begin position="171"/>
        <end position="194"/>
    </location>
</feature>
<protein>
    <submittedName>
        <fullName evidence="2">Uncharacterized protein</fullName>
    </submittedName>
</protein>
<feature type="region of interest" description="Disordered" evidence="1">
    <location>
        <begin position="545"/>
        <end position="621"/>
    </location>
</feature>
<feature type="region of interest" description="Disordered" evidence="1">
    <location>
        <begin position="483"/>
        <end position="523"/>
    </location>
</feature>
<sequence>MQPDLAASKKPYIITIDNLHPPETRSTERGRVGQQDSFVVIPSNTANNIKVGNTHVVELQREAREEEIKHERNKAAWYERQERIEENELLEEPPPRLQNILRTPNNFNAATSTPLLDASTRLPLNPRTVTPVAHIPTAILSGSSLDRSHLPQPHQSVLGRTLPPRSNHSSVPAQRPTAAAVPAPVRASVSAPQSSTPPNSAALRGGAPALGEFARTPSSMEPPRMTNVAVDRPGASVASSVFYARPRLTAPTSTRLNASRKPGASDRQSAHSTREAPQTYLKLLRPPPAYAALGLELDRQEKAKRQREAEREDPALRGGTSALSGVAAVDIDGVKARRVREAIEAALAERMTNAPGHAKGQPAFILDGDATQRKTPVFSFPASPATSSLAANSGGKMRSMSAALATHSASFTPSTSQTQVESAPVARSRNPFRKRVVSYPDMPEFGDTRTNTVAPSVVTPLKTIKAPSNAIVAAKAAAKSNAAPSVPLKREPSMEKARVSTSKPNVSAKDICPPANANTKPKPLIPISAVKVPILPEDVRQEALRRDAQELVSMPRKRSGSEDDREDNDEDDSVDRQPPLKKRTIVNGRGSTSSVASSKGKAKGKEEKTKVFDWKGWGKKD</sequence>
<accession>A0A0D2LHY7</accession>
<feature type="compositionally biased region" description="Polar residues" evidence="1">
    <location>
        <begin position="409"/>
        <end position="421"/>
    </location>
</feature>
<name>A0A0D2LHY7_HYPSF</name>
<feature type="compositionally biased region" description="Basic and acidic residues" evidence="1">
    <location>
        <begin position="296"/>
        <end position="315"/>
    </location>
</feature>
<gene>
    <name evidence="2" type="ORF">HYPSUDRAFT_52197</name>
</gene>
<evidence type="ECO:0000256" key="1">
    <source>
        <dbReference type="SAM" id="MobiDB-lite"/>
    </source>
</evidence>
<feature type="region of interest" description="Disordered" evidence="1">
    <location>
        <begin position="409"/>
        <end position="428"/>
    </location>
</feature>
<keyword evidence="3" id="KW-1185">Reference proteome</keyword>